<dbReference type="STRING" id="1798543.A2898_02610"/>
<reference evidence="1 2" key="1">
    <citation type="journal article" date="2016" name="Nat. Commun.">
        <title>Thousands of microbial genomes shed light on interconnected biogeochemical processes in an aquifer system.</title>
        <authorList>
            <person name="Anantharaman K."/>
            <person name="Brown C.T."/>
            <person name="Hug L.A."/>
            <person name="Sharon I."/>
            <person name="Castelle C.J."/>
            <person name="Probst A.J."/>
            <person name="Thomas B.C."/>
            <person name="Singh A."/>
            <person name="Wilkins M.J."/>
            <person name="Karaoz U."/>
            <person name="Brodie E.L."/>
            <person name="Williams K.H."/>
            <person name="Hubbard S.S."/>
            <person name="Banfield J.F."/>
        </authorList>
    </citation>
    <scope>NUCLEOTIDE SEQUENCE [LARGE SCALE GENOMIC DNA]</scope>
</reference>
<organism evidence="1 2">
    <name type="scientific">Candidatus Kerfeldbacteria bacterium RIFCSPLOWO2_01_FULL_48_11</name>
    <dbReference type="NCBI Taxonomy" id="1798543"/>
    <lineage>
        <taxon>Bacteria</taxon>
        <taxon>Candidatus Kerfeldiibacteriota</taxon>
    </lineage>
</organism>
<evidence type="ECO:0000313" key="2">
    <source>
        <dbReference type="Proteomes" id="UP000179164"/>
    </source>
</evidence>
<name>A0A1G2B1T8_9BACT</name>
<dbReference type="EMBL" id="MHKE01000015">
    <property type="protein sequence ID" value="OGY83142.1"/>
    <property type="molecule type" value="Genomic_DNA"/>
</dbReference>
<dbReference type="Proteomes" id="UP000179164">
    <property type="component" value="Unassembled WGS sequence"/>
</dbReference>
<accession>A0A1G2B1T8</accession>
<evidence type="ECO:0000313" key="1">
    <source>
        <dbReference type="EMBL" id="OGY83142.1"/>
    </source>
</evidence>
<protein>
    <submittedName>
        <fullName evidence="1">Uncharacterized protein</fullName>
    </submittedName>
</protein>
<gene>
    <name evidence="1" type="ORF">A2898_02610</name>
</gene>
<proteinExistence type="predicted"/>
<sequence>MATMHPQIPFGHRPDIIKAEAFCSICGERFDFTNLQILEEQDGTTLLYIKCGRCQAGSLSSISFGQGRLQFLTAVTDLSQDEVLDFRNEASIDEDDVLRLHAHMEVDDNFLNQFNV</sequence>
<comment type="caution">
    <text evidence="1">The sequence shown here is derived from an EMBL/GenBank/DDBJ whole genome shotgun (WGS) entry which is preliminary data.</text>
</comment>
<dbReference type="AlphaFoldDB" id="A0A1G2B1T8"/>